<dbReference type="GO" id="GO:0007165">
    <property type="term" value="P:signal transduction"/>
    <property type="evidence" value="ECO:0007669"/>
    <property type="project" value="UniProtKB-KW"/>
</dbReference>
<evidence type="ECO:0000256" key="4">
    <source>
        <dbReference type="ARBA" id="ARBA00023224"/>
    </source>
</evidence>
<dbReference type="PROSITE" id="PS50111">
    <property type="entry name" value="CHEMOTAXIS_TRANSDUC_2"/>
    <property type="match status" value="1"/>
</dbReference>
<evidence type="ECO:0000256" key="8">
    <source>
        <dbReference type="SAM" id="Phobius"/>
    </source>
</evidence>
<dbReference type="SMART" id="SM00304">
    <property type="entry name" value="HAMP"/>
    <property type="match status" value="1"/>
</dbReference>
<dbReference type="CDD" id="cd06225">
    <property type="entry name" value="HAMP"/>
    <property type="match status" value="1"/>
</dbReference>
<evidence type="ECO:0000313" key="11">
    <source>
        <dbReference type="EMBL" id="RKD25797.1"/>
    </source>
</evidence>
<reference evidence="11 12" key="1">
    <citation type="submission" date="2016-08" db="EMBL/GenBank/DDBJ databases">
        <title>Novel Firmicute Genomes.</title>
        <authorList>
            <person name="Poppleton D.I."/>
            <person name="Gribaldo S."/>
        </authorList>
    </citation>
    <scope>NUCLEOTIDE SEQUENCE [LARGE SCALE GENOMIC DNA]</scope>
    <source>
        <strain evidence="11 12">RAOx-1</strain>
    </source>
</reference>
<evidence type="ECO:0000256" key="3">
    <source>
        <dbReference type="ARBA" id="ARBA00023136"/>
    </source>
</evidence>
<dbReference type="OrthoDB" id="107771at2"/>
<dbReference type="PANTHER" id="PTHR32089:SF112">
    <property type="entry name" value="LYSOZYME-LIKE PROTEIN-RELATED"/>
    <property type="match status" value="1"/>
</dbReference>
<dbReference type="PANTHER" id="PTHR32089">
    <property type="entry name" value="METHYL-ACCEPTING CHEMOTAXIS PROTEIN MCPB"/>
    <property type="match status" value="1"/>
</dbReference>
<dbReference type="SUPFAM" id="SSF58104">
    <property type="entry name" value="Methyl-accepting chemotaxis protein (MCP) signaling domain"/>
    <property type="match status" value="1"/>
</dbReference>
<proteinExistence type="inferred from homology"/>
<evidence type="ECO:0000256" key="2">
    <source>
        <dbReference type="ARBA" id="ARBA00022475"/>
    </source>
</evidence>
<keyword evidence="8" id="KW-1133">Transmembrane helix</keyword>
<dbReference type="CDD" id="cd11386">
    <property type="entry name" value="MCP_signal"/>
    <property type="match status" value="1"/>
</dbReference>
<dbReference type="Pfam" id="PF00015">
    <property type="entry name" value="MCPsignal"/>
    <property type="match status" value="1"/>
</dbReference>
<protein>
    <submittedName>
        <fullName evidence="11">Chemotaxis protein</fullName>
    </submittedName>
</protein>
<dbReference type="Gene3D" id="1.10.287.950">
    <property type="entry name" value="Methyl-accepting chemotaxis protein"/>
    <property type="match status" value="1"/>
</dbReference>
<dbReference type="InterPro" id="IPR004090">
    <property type="entry name" value="Chemotax_Me-accpt_rcpt"/>
</dbReference>
<organism evidence="11 12">
    <name type="scientific">Ammoniphilus oxalaticus</name>
    <dbReference type="NCBI Taxonomy" id="66863"/>
    <lineage>
        <taxon>Bacteria</taxon>
        <taxon>Bacillati</taxon>
        <taxon>Bacillota</taxon>
        <taxon>Bacilli</taxon>
        <taxon>Bacillales</taxon>
        <taxon>Paenibacillaceae</taxon>
        <taxon>Aneurinibacillus group</taxon>
        <taxon>Ammoniphilus</taxon>
    </lineage>
</organism>
<evidence type="ECO:0000256" key="7">
    <source>
        <dbReference type="SAM" id="MobiDB-lite"/>
    </source>
</evidence>
<dbReference type="GO" id="GO:0006935">
    <property type="term" value="P:chemotaxis"/>
    <property type="evidence" value="ECO:0007669"/>
    <property type="project" value="InterPro"/>
</dbReference>
<sequence length="565" mass="62042">MGRFIRFRTIRTKMLFGFSLVLLLVGILGVYNYLAVNHMSNNTRVIIEEDTPIVALAGDIAFNAAEMLATVRGYVLSEGDPEYVELFNRYLEEGKQFQEALLSLNASTEVNRLFEQKHEWETLVVNDVINEYQKGNIDTAMEKLTEMTTLSREVKNGFKNLAVEQQAQLMELGNTAIREGQQTLVFGIVVSVLLVVIGIATAIVTSNSISSPIKMIIERMRAIAAGDLSMEPLETKLIDETGQLCQATNEMSKDMRELLTEINRVSETVSSQSEELTQAASEVMAGSEQIAATMEELASGSEMQADHSGELSSLTSVFTSKVVEANENGHDVQQASNEVLQLTSDGYQLMETSRSQMNIVDEIVRDAVQKVQNLDKQSQRISELVSVIQTIADQTNLLALNAAIEAARAGEHGRGFSVVADEVRKLAEGVSVSVTDITDIVHSIQQETHIVTESLQDGYIQVEKGTEHMRTTGMTFGDITKAIEDVVQNINIVTTNLSDITNDSHEMNRSIQEIAAISEQSAAGIEETSASSQQTSSSMQEVSSSSNELASLANDLNELVHRFRI</sequence>
<feature type="domain" description="HAMP" evidence="10">
    <location>
        <begin position="207"/>
        <end position="260"/>
    </location>
</feature>
<dbReference type="AlphaFoldDB" id="A0A419SNF4"/>
<dbReference type="Proteomes" id="UP000284219">
    <property type="component" value="Unassembled WGS sequence"/>
</dbReference>
<dbReference type="Pfam" id="PF00672">
    <property type="entry name" value="HAMP"/>
    <property type="match status" value="1"/>
</dbReference>
<evidence type="ECO:0000256" key="1">
    <source>
        <dbReference type="ARBA" id="ARBA00004236"/>
    </source>
</evidence>
<comment type="subcellular location">
    <subcellularLocation>
        <location evidence="1">Cell membrane</location>
    </subcellularLocation>
</comment>
<dbReference type="RefSeq" id="WP_120188476.1">
    <property type="nucleotide sequence ID" value="NZ_MCHY01000006.1"/>
</dbReference>
<dbReference type="InterPro" id="IPR003660">
    <property type="entry name" value="HAMP_dom"/>
</dbReference>
<name>A0A419SNF4_9BACL</name>
<evidence type="ECO:0000256" key="6">
    <source>
        <dbReference type="PROSITE-ProRule" id="PRU00284"/>
    </source>
</evidence>
<gene>
    <name evidence="11" type="ORF">BEP19_02330</name>
</gene>
<feature type="region of interest" description="Disordered" evidence="7">
    <location>
        <begin position="520"/>
        <end position="548"/>
    </location>
</feature>
<comment type="caution">
    <text evidence="11">The sequence shown here is derived from an EMBL/GenBank/DDBJ whole genome shotgun (WGS) entry which is preliminary data.</text>
</comment>
<feature type="compositionally biased region" description="Low complexity" evidence="7">
    <location>
        <begin position="526"/>
        <end position="548"/>
    </location>
</feature>
<dbReference type="InterPro" id="IPR004089">
    <property type="entry name" value="MCPsignal_dom"/>
</dbReference>
<dbReference type="PROSITE" id="PS50885">
    <property type="entry name" value="HAMP"/>
    <property type="match status" value="1"/>
</dbReference>
<evidence type="ECO:0000313" key="12">
    <source>
        <dbReference type="Proteomes" id="UP000284219"/>
    </source>
</evidence>
<dbReference type="SMART" id="SM00283">
    <property type="entry name" value="MA"/>
    <property type="match status" value="1"/>
</dbReference>
<dbReference type="GO" id="GO:0004888">
    <property type="term" value="F:transmembrane signaling receptor activity"/>
    <property type="evidence" value="ECO:0007669"/>
    <property type="project" value="InterPro"/>
</dbReference>
<dbReference type="InterPro" id="IPR024478">
    <property type="entry name" value="HlyB_4HB_MCP"/>
</dbReference>
<keyword evidence="12" id="KW-1185">Reference proteome</keyword>
<evidence type="ECO:0000256" key="5">
    <source>
        <dbReference type="ARBA" id="ARBA00029447"/>
    </source>
</evidence>
<dbReference type="PRINTS" id="PR00260">
    <property type="entry name" value="CHEMTRNSDUCR"/>
</dbReference>
<dbReference type="Pfam" id="PF12729">
    <property type="entry name" value="4HB_MCP_1"/>
    <property type="match status" value="1"/>
</dbReference>
<comment type="similarity">
    <text evidence="5">Belongs to the methyl-accepting chemotaxis (MCP) protein family.</text>
</comment>
<keyword evidence="8" id="KW-0812">Transmembrane</keyword>
<keyword evidence="2" id="KW-1003">Cell membrane</keyword>
<feature type="domain" description="Methyl-accepting transducer" evidence="9">
    <location>
        <begin position="279"/>
        <end position="529"/>
    </location>
</feature>
<dbReference type="EMBL" id="MCHY01000006">
    <property type="protein sequence ID" value="RKD25797.1"/>
    <property type="molecule type" value="Genomic_DNA"/>
</dbReference>
<evidence type="ECO:0000259" key="10">
    <source>
        <dbReference type="PROSITE" id="PS50885"/>
    </source>
</evidence>
<feature type="transmembrane region" description="Helical" evidence="8">
    <location>
        <begin position="184"/>
        <end position="205"/>
    </location>
</feature>
<accession>A0A419SNF4</accession>
<keyword evidence="4 6" id="KW-0807">Transducer</keyword>
<dbReference type="GO" id="GO:0005886">
    <property type="term" value="C:plasma membrane"/>
    <property type="evidence" value="ECO:0007669"/>
    <property type="project" value="UniProtKB-SubCell"/>
</dbReference>
<evidence type="ECO:0000259" key="9">
    <source>
        <dbReference type="PROSITE" id="PS50111"/>
    </source>
</evidence>
<keyword evidence="3 8" id="KW-0472">Membrane</keyword>